<sequence>MHGQFSIKSDMYSFGVVILEIIMGRKNTSFQKSGYADLLSYAWKKWRDGNSLELLNTSLRDSSYSKEEVTRCIHIGLRCVEEDPAQRATMQTISVMLNSHSVTLAMPQRPVILLMAEAMGALSVKI</sequence>
<evidence type="ECO:0000313" key="2">
    <source>
        <dbReference type="Proteomes" id="UP000828941"/>
    </source>
</evidence>
<proteinExistence type="predicted"/>
<comment type="caution">
    <text evidence="1">The sequence shown here is derived from an EMBL/GenBank/DDBJ whole genome shotgun (WGS) entry which is preliminary data.</text>
</comment>
<dbReference type="EMBL" id="CM039439">
    <property type="protein sequence ID" value="KAI4295829.1"/>
    <property type="molecule type" value="Genomic_DNA"/>
</dbReference>
<accession>A0ACB9KF88</accession>
<protein>
    <submittedName>
        <fullName evidence="1">Uncharacterized protein</fullName>
    </submittedName>
</protein>
<name>A0ACB9KF88_BAUVA</name>
<organism evidence="1 2">
    <name type="scientific">Bauhinia variegata</name>
    <name type="common">Purple orchid tree</name>
    <name type="synonym">Phanera variegata</name>
    <dbReference type="NCBI Taxonomy" id="167791"/>
    <lineage>
        <taxon>Eukaryota</taxon>
        <taxon>Viridiplantae</taxon>
        <taxon>Streptophyta</taxon>
        <taxon>Embryophyta</taxon>
        <taxon>Tracheophyta</taxon>
        <taxon>Spermatophyta</taxon>
        <taxon>Magnoliopsida</taxon>
        <taxon>eudicotyledons</taxon>
        <taxon>Gunneridae</taxon>
        <taxon>Pentapetalae</taxon>
        <taxon>rosids</taxon>
        <taxon>fabids</taxon>
        <taxon>Fabales</taxon>
        <taxon>Fabaceae</taxon>
        <taxon>Cercidoideae</taxon>
        <taxon>Cercideae</taxon>
        <taxon>Bauhiniinae</taxon>
        <taxon>Bauhinia</taxon>
    </lineage>
</organism>
<keyword evidence="2" id="KW-1185">Reference proteome</keyword>
<reference evidence="1 2" key="1">
    <citation type="journal article" date="2022" name="DNA Res.">
        <title>Chromosomal-level genome assembly of the orchid tree Bauhinia variegata (Leguminosae; Cercidoideae) supports the allotetraploid origin hypothesis of Bauhinia.</title>
        <authorList>
            <person name="Zhong Y."/>
            <person name="Chen Y."/>
            <person name="Zheng D."/>
            <person name="Pang J."/>
            <person name="Liu Y."/>
            <person name="Luo S."/>
            <person name="Meng S."/>
            <person name="Qian L."/>
            <person name="Wei D."/>
            <person name="Dai S."/>
            <person name="Zhou R."/>
        </authorList>
    </citation>
    <scope>NUCLEOTIDE SEQUENCE [LARGE SCALE GENOMIC DNA]</scope>
    <source>
        <strain evidence="1">BV-YZ2020</strain>
    </source>
</reference>
<dbReference type="Proteomes" id="UP000828941">
    <property type="component" value="Chromosome 14"/>
</dbReference>
<gene>
    <name evidence="1" type="ORF">L6164_035830</name>
</gene>
<evidence type="ECO:0000313" key="1">
    <source>
        <dbReference type="EMBL" id="KAI4295829.1"/>
    </source>
</evidence>